<dbReference type="AlphaFoldDB" id="A0A3D8ILF7"/>
<feature type="compositionally biased region" description="Polar residues" evidence="2">
    <location>
        <begin position="49"/>
        <end position="67"/>
    </location>
</feature>
<accession>A0A3D8ILF7</accession>
<dbReference type="Proteomes" id="UP000256379">
    <property type="component" value="Unassembled WGS sequence"/>
</dbReference>
<feature type="compositionally biased region" description="Basic and acidic residues" evidence="2">
    <location>
        <begin position="68"/>
        <end position="86"/>
    </location>
</feature>
<feature type="region of interest" description="Disordered" evidence="2">
    <location>
        <begin position="49"/>
        <end position="106"/>
    </location>
</feature>
<organism evidence="3 4">
    <name type="scientific">Helicobacter didelphidarum</name>
    <dbReference type="NCBI Taxonomy" id="2040648"/>
    <lineage>
        <taxon>Bacteria</taxon>
        <taxon>Pseudomonadati</taxon>
        <taxon>Campylobacterota</taxon>
        <taxon>Epsilonproteobacteria</taxon>
        <taxon>Campylobacterales</taxon>
        <taxon>Helicobacteraceae</taxon>
        <taxon>Helicobacter</taxon>
    </lineage>
</organism>
<dbReference type="EMBL" id="NXLQ01000010">
    <property type="protein sequence ID" value="RDU65775.1"/>
    <property type="molecule type" value="Genomic_DNA"/>
</dbReference>
<reference evidence="3 4" key="1">
    <citation type="submission" date="2018-04" db="EMBL/GenBank/DDBJ databases">
        <title>Novel Campyloabacter and Helicobacter Species and Strains.</title>
        <authorList>
            <person name="Mannion A.J."/>
            <person name="Shen Z."/>
            <person name="Fox J.G."/>
        </authorList>
    </citation>
    <scope>NUCLEOTIDE SEQUENCE [LARGE SCALE GENOMIC DNA]</scope>
    <source>
        <strain evidence="3 4">MIT 17-337</strain>
    </source>
</reference>
<keyword evidence="1" id="KW-0175">Coiled coil</keyword>
<protein>
    <submittedName>
        <fullName evidence="3">Uncharacterized protein</fullName>
    </submittedName>
</protein>
<evidence type="ECO:0000313" key="4">
    <source>
        <dbReference type="Proteomes" id="UP000256379"/>
    </source>
</evidence>
<evidence type="ECO:0000256" key="2">
    <source>
        <dbReference type="SAM" id="MobiDB-lite"/>
    </source>
</evidence>
<dbReference type="RefSeq" id="WP_115543051.1">
    <property type="nucleotide sequence ID" value="NZ_NXLQ01000010.1"/>
</dbReference>
<feature type="coiled-coil region" evidence="1">
    <location>
        <begin position="119"/>
        <end position="146"/>
    </location>
</feature>
<sequence length="166" mass="19105">MADNNFSFAIKSADENTHTNSATQYTQNAHTNTMKTHANMIHAKSNTMTLKPHNANDSNVTNNTTNEKSVEKDMARKSEMKEDSKNKSKNPPEAISKEERQRIKERGMKIKPTTLIQDAENIGKKIEILEKEKENKMKQYDNKLNILYMQYRDIQDKCAEIGLLKD</sequence>
<evidence type="ECO:0000256" key="1">
    <source>
        <dbReference type="SAM" id="Coils"/>
    </source>
</evidence>
<gene>
    <name evidence="3" type="ORF">CQA53_05635</name>
</gene>
<evidence type="ECO:0000313" key="3">
    <source>
        <dbReference type="EMBL" id="RDU65775.1"/>
    </source>
</evidence>
<feature type="compositionally biased region" description="Basic and acidic residues" evidence="2">
    <location>
        <begin position="95"/>
        <end position="106"/>
    </location>
</feature>
<keyword evidence="4" id="KW-1185">Reference proteome</keyword>
<name>A0A3D8ILF7_9HELI</name>
<comment type="caution">
    <text evidence="3">The sequence shown here is derived from an EMBL/GenBank/DDBJ whole genome shotgun (WGS) entry which is preliminary data.</text>
</comment>
<proteinExistence type="predicted"/>